<dbReference type="EMBL" id="CAJHJT010000056">
    <property type="protein sequence ID" value="CAD7011469.1"/>
    <property type="molecule type" value="Genomic_DNA"/>
</dbReference>
<sequence length="138" mass="15061">MKPIVSFGLYMTYKSLSKTVQRSCVKNKTNTVAYGSIAGESSNNSADRCPLDTLRIVLIEIESILNSSPLTDVSLSSDEIDSITPNHFLIGCPNSPHPVDRKMLKETVAYSPKSKEPHLETMDTTLLPTITFASKVAA</sequence>
<evidence type="ECO:0000313" key="1">
    <source>
        <dbReference type="EMBL" id="CAD7011469.1"/>
    </source>
</evidence>
<accession>A0A811VBC5</accession>
<comment type="caution">
    <text evidence="1">The sequence shown here is derived from an EMBL/GenBank/DDBJ whole genome shotgun (WGS) entry which is preliminary data.</text>
</comment>
<proteinExistence type="predicted"/>
<evidence type="ECO:0000313" key="2">
    <source>
        <dbReference type="Proteomes" id="UP000606786"/>
    </source>
</evidence>
<organism evidence="1 2">
    <name type="scientific">Ceratitis capitata</name>
    <name type="common">Mediterranean fruit fly</name>
    <name type="synonym">Tephritis capitata</name>
    <dbReference type="NCBI Taxonomy" id="7213"/>
    <lineage>
        <taxon>Eukaryota</taxon>
        <taxon>Metazoa</taxon>
        <taxon>Ecdysozoa</taxon>
        <taxon>Arthropoda</taxon>
        <taxon>Hexapoda</taxon>
        <taxon>Insecta</taxon>
        <taxon>Pterygota</taxon>
        <taxon>Neoptera</taxon>
        <taxon>Endopterygota</taxon>
        <taxon>Diptera</taxon>
        <taxon>Brachycera</taxon>
        <taxon>Muscomorpha</taxon>
        <taxon>Tephritoidea</taxon>
        <taxon>Tephritidae</taxon>
        <taxon>Ceratitis</taxon>
        <taxon>Ceratitis</taxon>
    </lineage>
</organism>
<protein>
    <submittedName>
        <fullName evidence="1">(Mediterranean fruit fly) hypothetical protein</fullName>
    </submittedName>
</protein>
<keyword evidence="2" id="KW-1185">Reference proteome</keyword>
<dbReference type="AlphaFoldDB" id="A0A811VBC5"/>
<name>A0A811VBC5_CERCA</name>
<dbReference type="Proteomes" id="UP000606786">
    <property type="component" value="Unassembled WGS sequence"/>
</dbReference>
<gene>
    <name evidence="1" type="ORF">CCAP1982_LOCUS19569</name>
</gene>
<reference evidence="1" key="1">
    <citation type="submission" date="2020-11" db="EMBL/GenBank/DDBJ databases">
        <authorList>
            <person name="Whitehead M."/>
        </authorList>
    </citation>
    <scope>NUCLEOTIDE SEQUENCE</scope>
    <source>
        <strain evidence="1">EGII</strain>
    </source>
</reference>